<dbReference type="Pfam" id="PF05987">
    <property type="entry name" value="DUF898"/>
    <property type="match status" value="1"/>
</dbReference>
<gene>
    <name evidence="2" type="ORF">GCM10017161_09790</name>
</gene>
<organism evidence="2 3">
    <name type="scientific">Thalassotalea marina</name>
    <dbReference type="NCBI Taxonomy" id="1673741"/>
    <lineage>
        <taxon>Bacteria</taxon>
        <taxon>Pseudomonadati</taxon>
        <taxon>Pseudomonadota</taxon>
        <taxon>Gammaproteobacteria</taxon>
        <taxon>Alteromonadales</taxon>
        <taxon>Colwelliaceae</taxon>
        <taxon>Thalassotalea</taxon>
    </lineage>
</organism>
<dbReference type="Proteomes" id="UP000623842">
    <property type="component" value="Unassembled WGS sequence"/>
</dbReference>
<keyword evidence="1" id="KW-0812">Transmembrane</keyword>
<feature type="transmembrane region" description="Helical" evidence="1">
    <location>
        <begin position="238"/>
        <end position="262"/>
    </location>
</feature>
<keyword evidence="1" id="KW-1133">Transmembrane helix</keyword>
<keyword evidence="1" id="KW-0472">Membrane</keyword>
<feature type="transmembrane region" description="Helical" evidence="1">
    <location>
        <begin position="68"/>
        <end position="94"/>
    </location>
</feature>
<feature type="transmembrane region" description="Helical" evidence="1">
    <location>
        <begin position="100"/>
        <end position="123"/>
    </location>
</feature>
<protein>
    <submittedName>
        <fullName evidence="2">Membrane protein</fullName>
    </submittedName>
</protein>
<dbReference type="AlphaFoldDB" id="A0A919EIZ1"/>
<sequence length="358" mass="40464">MEDNNPPKAANTFVPVSFSFSGKTGEYWQIWIVNVLLTIVTLGIYSAWAKVRNERYFYGNTELDGHRFSYLATPIQILKGRIIAVILFVSYYLLSSFSPVAGLVLMLILLFAFPFLICASLRFNLRMSSYRNVRFDFKGQYGEALLNFLVLPVASLFTFYLLLPWVLKRIDNFLISNSYYGDRQFKPELETGQYYFASFLTVIAMIFAVMTFGFALGLAGIAMPTPEAIEQGSVSSAILPYVILVIYFLVFTVVSAVYTTMIRNHMFRQTELDEVAKFDSSFSIGSLAWLNLSNLAIVIFSLGFALPWAKIRKARYVVGRTEVQLNENKENVIDNIAEQSNALGEEVANIFDVDVALT</sequence>
<feature type="transmembrane region" description="Helical" evidence="1">
    <location>
        <begin position="28"/>
        <end position="48"/>
    </location>
</feature>
<reference evidence="2" key="2">
    <citation type="submission" date="2020-09" db="EMBL/GenBank/DDBJ databases">
        <authorList>
            <person name="Sun Q."/>
            <person name="Kim S."/>
        </authorList>
    </citation>
    <scope>NUCLEOTIDE SEQUENCE</scope>
    <source>
        <strain evidence="2">KCTC 42731</strain>
    </source>
</reference>
<dbReference type="EMBL" id="BNCK01000002">
    <property type="protein sequence ID" value="GHF84414.1"/>
    <property type="molecule type" value="Genomic_DNA"/>
</dbReference>
<feature type="transmembrane region" description="Helical" evidence="1">
    <location>
        <begin position="144"/>
        <end position="167"/>
    </location>
</feature>
<reference evidence="2" key="1">
    <citation type="journal article" date="2014" name="Int. J. Syst. Evol. Microbiol.">
        <title>Complete genome sequence of Corynebacterium casei LMG S-19264T (=DSM 44701T), isolated from a smear-ripened cheese.</title>
        <authorList>
            <consortium name="US DOE Joint Genome Institute (JGI-PGF)"/>
            <person name="Walter F."/>
            <person name="Albersmeier A."/>
            <person name="Kalinowski J."/>
            <person name="Ruckert C."/>
        </authorList>
    </citation>
    <scope>NUCLEOTIDE SEQUENCE</scope>
    <source>
        <strain evidence="2">KCTC 42731</strain>
    </source>
</reference>
<evidence type="ECO:0000313" key="3">
    <source>
        <dbReference type="Proteomes" id="UP000623842"/>
    </source>
</evidence>
<comment type="caution">
    <text evidence="2">The sequence shown here is derived from an EMBL/GenBank/DDBJ whole genome shotgun (WGS) entry which is preliminary data.</text>
</comment>
<name>A0A919EIZ1_9GAMM</name>
<proteinExistence type="predicted"/>
<feature type="transmembrane region" description="Helical" evidence="1">
    <location>
        <begin position="282"/>
        <end position="306"/>
    </location>
</feature>
<dbReference type="InterPro" id="IPR010295">
    <property type="entry name" value="DUF898"/>
</dbReference>
<accession>A0A919EIZ1</accession>
<evidence type="ECO:0000256" key="1">
    <source>
        <dbReference type="SAM" id="Phobius"/>
    </source>
</evidence>
<dbReference type="RefSeq" id="WP_189767853.1">
    <property type="nucleotide sequence ID" value="NZ_BNCK01000002.1"/>
</dbReference>
<evidence type="ECO:0000313" key="2">
    <source>
        <dbReference type="EMBL" id="GHF84414.1"/>
    </source>
</evidence>
<feature type="transmembrane region" description="Helical" evidence="1">
    <location>
        <begin position="194"/>
        <end position="218"/>
    </location>
</feature>
<keyword evidence="3" id="KW-1185">Reference proteome</keyword>